<sequence>MALIRRRLSCKKVDFLGNFDECYTLQGHTHKHLAQKFFTEITDQQKQLLLFFGEKGMGKTRLAKQTARELAKLVNKDTSEPALFLFFVNCERFGREKGADISNIKLEIAQKVAAVDENLSKVLSSSTIDEFSTKLSMGLRQRVFLFLMDGIDPSCKGVISFLDNLVQHNENILVLTTSCAHFNLPRLGPNVSSYVCTGLEEDAAVALLREVAGNVKDLTEYQQELVSHCYFNPLLIMTSDSR</sequence>
<organism evidence="2 3">
    <name type="scientific">Stichopus japonicus</name>
    <name type="common">Sea cucumber</name>
    <dbReference type="NCBI Taxonomy" id="307972"/>
    <lineage>
        <taxon>Eukaryota</taxon>
        <taxon>Metazoa</taxon>
        <taxon>Echinodermata</taxon>
        <taxon>Eleutherozoa</taxon>
        <taxon>Echinozoa</taxon>
        <taxon>Holothuroidea</taxon>
        <taxon>Aspidochirotacea</taxon>
        <taxon>Aspidochirotida</taxon>
        <taxon>Stichopodidae</taxon>
        <taxon>Apostichopus</taxon>
    </lineage>
</organism>
<evidence type="ECO:0000259" key="1">
    <source>
        <dbReference type="Pfam" id="PF05729"/>
    </source>
</evidence>
<evidence type="ECO:0000313" key="2">
    <source>
        <dbReference type="EMBL" id="PIK61982.1"/>
    </source>
</evidence>
<proteinExistence type="predicted"/>
<dbReference type="Proteomes" id="UP000230750">
    <property type="component" value="Unassembled WGS sequence"/>
</dbReference>
<dbReference type="InterPro" id="IPR007111">
    <property type="entry name" value="NACHT_NTPase"/>
</dbReference>
<dbReference type="InterPro" id="IPR027417">
    <property type="entry name" value="P-loop_NTPase"/>
</dbReference>
<dbReference type="AlphaFoldDB" id="A0A2G8LP44"/>
<dbReference type="Pfam" id="PF05729">
    <property type="entry name" value="NACHT"/>
    <property type="match status" value="1"/>
</dbReference>
<dbReference type="EMBL" id="MRZV01000020">
    <property type="protein sequence ID" value="PIK61982.1"/>
    <property type="molecule type" value="Genomic_DNA"/>
</dbReference>
<accession>A0A2G8LP44</accession>
<comment type="caution">
    <text evidence="2">The sequence shown here is derived from an EMBL/GenBank/DDBJ whole genome shotgun (WGS) entry which is preliminary data.</text>
</comment>
<keyword evidence="3" id="KW-1185">Reference proteome</keyword>
<dbReference type="SUPFAM" id="SSF52540">
    <property type="entry name" value="P-loop containing nucleoside triphosphate hydrolases"/>
    <property type="match status" value="1"/>
</dbReference>
<gene>
    <name evidence="2" type="ORF">BSL78_00993</name>
</gene>
<dbReference type="Gene3D" id="3.40.50.300">
    <property type="entry name" value="P-loop containing nucleotide triphosphate hydrolases"/>
    <property type="match status" value="1"/>
</dbReference>
<reference evidence="2 3" key="1">
    <citation type="journal article" date="2017" name="PLoS Biol.">
        <title>The sea cucumber genome provides insights into morphological evolution and visceral regeneration.</title>
        <authorList>
            <person name="Zhang X."/>
            <person name="Sun L."/>
            <person name="Yuan J."/>
            <person name="Sun Y."/>
            <person name="Gao Y."/>
            <person name="Zhang L."/>
            <person name="Li S."/>
            <person name="Dai H."/>
            <person name="Hamel J.F."/>
            <person name="Liu C."/>
            <person name="Yu Y."/>
            <person name="Liu S."/>
            <person name="Lin W."/>
            <person name="Guo K."/>
            <person name="Jin S."/>
            <person name="Xu P."/>
            <person name="Storey K.B."/>
            <person name="Huan P."/>
            <person name="Zhang T."/>
            <person name="Zhou Y."/>
            <person name="Zhang J."/>
            <person name="Lin C."/>
            <person name="Li X."/>
            <person name="Xing L."/>
            <person name="Huo D."/>
            <person name="Sun M."/>
            <person name="Wang L."/>
            <person name="Mercier A."/>
            <person name="Li F."/>
            <person name="Yang H."/>
            <person name="Xiang J."/>
        </authorList>
    </citation>
    <scope>NUCLEOTIDE SEQUENCE [LARGE SCALE GENOMIC DNA]</scope>
    <source>
        <strain evidence="2">Shaxun</strain>
        <tissue evidence="2">Muscle</tissue>
    </source>
</reference>
<protein>
    <recommendedName>
        <fullName evidence="1">NACHT domain-containing protein</fullName>
    </recommendedName>
</protein>
<name>A0A2G8LP44_STIJA</name>
<evidence type="ECO:0000313" key="3">
    <source>
        <dbReference type="Proteomes" id="UP000230750"/>
    </source>
</evidence>
<dbReference type="OrthoDB" id="10477313at2759"/>
<feature type="domain" description="NACHT" evidence="1">
    <location>
        <begin position="49"/>
        <end position="211"/>
    </location>
</feature>